<dbReference type="InterPro" id="IPR051200">
    <property type="entry name" value="Host-pathogen_enzymatic-act"/>
</dbReference>
<dbReference type="PANTHER" id="PTHR47197:SF3">
    <property type="entry name" value="DIHYDRO-HEME D1 DEHYDROGENASE"/>
    <property type="match status" value="1"/>
</dbReference>
<keyword evidence="4" id="KW-1185">Reference proteome</keyword>
<reference evidence="4" key="1">
    <citation type="journal article" date="2019" name="Int. J. Syst. Evol. Microbiol.">
        <title>The Global Catalogue of Microorganisms (GCM) 10K type strain sequencing project: providing services to taxonomists for standard genome sequencing and annotation.</title>
        <authorList>
            <consortium name="The Broad Institute Genomics Platform"/>
            <consortium name="The Broad Institute Genome Sequencing Center for Infectious Disease"/>
            <person name="Wu L."/>
            <person name="Ma J."/>
        </authorList>
    </citation>
    <scope>NUCLEOTIDE SEQUENCE [LARGE SCALE GENOMIC DNA]</scope>
    <source>
        <strain evidence="4">PCU 266</strain>
    </source>
</reference>
<dbReference type="EMBL" id="JBHSKP010000004">
    <property type="protein sequence ID" value="MFC5151728.1"/>
    <property type="molecule type" value="Genomic_DNA"/>
</dbReference>
<protein>
    <submittedName>
        <fullName evidence="3">YncE family protein</fullName>
    </submittedName>
</protein>
<organism evidence="3 4">
    <name type="scientific">Streptomyces amakusaensis</name>
    <dbReference type="NCBI Taxonomy" id="67271"/>
    <lineage>
        <taxon>Bacteria</taxon>
        <taxon>Bacillati</taxon>
        <taxon>Actinomycetota</taxon>
        <taxon>Actinomycetes</taxon>
        <taxon>Kitasatosporales</taxon>
        <taxon>Streptomycetaceae</taxon>
        <taxon>Streptomyces</taxon>
    </lineage>
</organism>
<dbReference type="PANTHER" id="PTHR47197">
    <property type="entry name" value="PROTEIN NIRF"/>
    <property type="match status" value="1"/>
</dbReference>
<dbReference type="Gene3D" id="2.130.10.10">
    <property type="entry name" value="YVTN repeat-like/Quinoprotein amine dehydrogenase"/>
    <property type="match status" value="3"/>
</dbReference>
<gene>
    <name evidence="3" type="ORF">ACFPRH_08280</name>
</gene>
<name>A0ABW0ADG1_9ACTN</name>
<proteinExistence type="predicted"/>
<accession>A0ABW0ADG1</accession>
<evidence type="ECO:0000256" key="1">
    <source>
        <dbReference type="SAM" id="MobiDB-lite"/>
    </source>
</evidence>
<dbReference type="InterPro" id="IPR015943">
    <property type="entry name" value="WD40/YVTN_repeat-like_dom_sf"/>
</dbReference>
<dbReference type="InterPro" id="IPR011045">
    <property type="entry name" value="N2O_reductase_N"/>
</dbReference>
<sequence length="383" mass="40094">MNRRPLTALVLAPVVAALLAGCAATAPDPAPDPAPDRPAVATTAPVPVPVPEDKTPGRATPPGTLLVADFGGDTVTFLHPERGPFASVRVGTAPYGLAVGADGRAWVATAEGVAIVDTRTRTRLGRIPYRTDSGPVTTGEYRGGGMGITLSPDGRRLYVGVNVPDGPGVLEVVDTATRKVTGTVPVGRRPFDVDVSRDGREVYATNHDSFDVTAVRTEDLRPRRHEVAPYGTEGGLGSWLKPHYAVVRADGRLLLPFEGERLAVLDPRTGRVTIERMTANTHQHGAALTPDGTLLAVGTGPIGSGDRDASLTVRPEDGTERVIPLDGPHEDVAVSADGRTAYVTGGFTRDGYWDGITVVDLEQDTTRRLPGGSRPLGIAVLGG</sequence>
<feature type="chain" id="PRO_5046635151" evidence="2">
    <location>
        <begin position="27"/>
        <end position="383"/>
    </location>
</feature>
<dbReference type="RefSeq" id="WP_344476473.1">
    <property type="nucleotide sequence ID" value="NZ_BAAASB010000006.1"/>
</dbReference>
<dbReference type="NCBIfam" id="TIGR02276">
    <property type="entry name" value="beta_rpt_yvtn"/>
    <property type="match status" value="1"/>
</dbReference>
<dbReference type="PROSITE" id="PS51257">
    <property type="entry name" value="PROKAR_LIPOPROTEIN"/>
    <property type="match status" value="1"/>
</dbReference>
<evidence type="ECO:0000313" key="3">
    <source>
        <dbReference type="EMBL" id="MFC5151728.1"/>
    </source>
</evidence>
<evidence type="ECO:0000256" key="2">
    <source>
        <dbReference type="SAM" id="SignalP"/>
    </source>
</evidence>
<feature type="signal peptide" evidence="2">
    <location>
        <begin position="1"/>
        <end position="26"/>
    </location>
</feature>
<comment type="caution">
    <text evidence="3">The sequence shown here is derived from an EMBL/GenBank/DDBJ whole genome shotgun (WGS) entry which is preliminary data.</text>
</comment>
<dbReference type="InterPro" id="IPR011964">
    <property type="entry name" value="YVTN_b-propeller_repeat"/>
</dbReference>
<evidence type="ECO:0000313" key="4">
    <source>
        <dbReference type="Proteomes" id="UP001596160"/>
    </source>
</evidence>
<keyword evidence="2" id="KW-0732">Signal</keyword>
<dbReference type="Proteomes" id="UP001596160">
    <property type="component" value="Unassembled WGS sequence"/>
</dbReference>
<feature type="region of interest" description="Disordered" evidence="1">
    <location>
        <begin position="28"/>
        <end position="59"/>
    </location>
</feature>
<dbReference type="SUPFAM" id="SSF50974">
    <property type="entry name" value="Nitrous oxide reductase, N-terminal domain"/>
    <property type="match status" value="1"/>
</dbReference>